<evidence type="ECO:0000256" key="8">
    <source>
        <dbReference type="ARBA" id="ARBA00022842"/>
    </source>
</evidence>
<dbReference type="GO" id="GO:0005737">
    <property type="term" value="C:cytoplasm"/>
    <property type="evidence" value="ECO:0007669"/>
    <property type="project" value="TreeGrafter"/>
</dbReference>
<keyword evidence="6" id="KW-0949">S-adenosyl-L-methionine</keyword>
<dbReference type="PANTHER" id="PTHR21404">
    <property type="entry name" value="HEN1"/>
    <property type="match status" value="1"/>
</dbReference>
<keyword evidence="5" id="KW-0808">Transferase</keyword>
<dbReference type="EC" id="2.1.1.386" evidence="11"/>
<evidence type="ECO:0000256" key="1">
    <source>
        <dbReference type="ARBA" id="ARBA00001946"/>
    </source>
</evidence>
<gene>
    <name evidence="13" type="ORF">CEXT_644451</name>
</gene>
<comment type="caution">
    <text evidence="13">The sequence shown here is derived from an EMBL/GenBank/DDBJ whole genome shotgun (WGS) entry which is preliminary data.</text>
</comment>
<dbReference type="SUPFAM" id="SSF53335">
    <property type="entry name" value="S-adenosyl-L-methionine-dependent methyltransferases"/>
    <property type="match status" value="1"/>
</dbReference>
<comment type="cofactor">
    <cofactor evidence="1">
        <name>Mg(2+)</name>
        <dbReference type="ChEBI" id="CHEBI:18420"/>
    </cofactor>
</comment>
<sequence length="177" mass="20385">MCCAVSVYDFSLKNMSADKKEEIVEKSGPVFNPPVYIQRYTTVRDILFKLPGIEKVVDFGCAQGAFIKYLKKLPFVTEISCVDVHESSLDSASYASRPHAWDYVFKRHKPLSIKIYKGSALENDRRLQGYSAVTCIELIEHLDPKHLIFSFKIFLSFIRPKSSYLHYTNIEFNVLFP</sequence>
<evidence type="ECO:0000256" key="2">
    <source>
        <dbReference type="ARBA" id="ARBA00009026"/>
    </source>
</evidence>
<keyword evidence="8" id="KW-0460">Magnesium</keyword>
<dbReference type="GO" id="GO:0090486">
    <property type="term" value="F:small RNA 2'-O-methyltransferase activity"/>
    <property type="evidence" value="ECO:0007669"/>
    <property type="project" value="UniProtKB-EC"/>
</dbReference>
<keyword evidence="14" id="KW-1185">Reference proteome</keyword>
<comment type="catalytic activity">
    <reaction evidence="12">
        <text>small RNA 3'-end nucleotide + S-adenosyl-L-methionine = small RNA 3'-end 2'-O-methylnucleotide + S-adenosyl-L-homocysteine + H(+)</text>
        <dbReference type="Rhea" id="RHEA:37887"/>
        <dbReference type="Rhea" id="RHEA-COMP:10415"/>
        <dbReference type="Rhea" id="RHEA-COMP:10416"/>
        <dbReference type="ChEBI" id="CHEBI:15378"/>
        <dbReference type="ChEBI" id="CHEBI:57856"/>
        <dbReference type="ChEBI" id="CHEBI:59789"/>
        <dbReference type="ChEBI" id="CHEBI:74896"/>
        <dbReference type="ChEBI" id="CHEBI:74898"/>
        <dbReference type="EC" id="2.1.1.386"/>
    </reaction>
</comment>
<proteinExistence type="inferred from homology"/>
<dbReference type="GO" id="GO:0003723">
    <property type="term" value="F:RNA binding"/>
    <property type="evidence" value="ECO:0007669"/>
    <property type="project" value="UniProtKB-KW"/>
</dbReference>
<dbReference type="Proteomes" id="UP001054945">
    <property type="component" value="Unassembled WGS sequence"/>
</dbReference>
<evidence type="ECO:0000256" key="6">
    <source>
        <dbReference type="ARBA" id="ARBA00022691"/>
    </source>
</evidence>
<dbReference type="InterPro" id="IPR026610">
    <property type="entry name" value="Hen1"/>
</dbReference>
<evidence type="ECO:0000256" key="9">
    <source>
        <dbReference type="ARBA" id="ARBA00022884"/>
    </source>
</evidence>
<dbReference type="AlphaFoldDB" id="A0AAV4UQA7"/>
<keyword evidence="4" id="KW-0489">Methyltransferase</keyword>
<evidence type="ECO:0000256" key="12">
    <source>
        <dbReference type="ARBA" id="ARBA00048418"/>
    </source>
</evidence>
<evidence type="ECO:0000256" key="10">
    <source>
        <dbReference type="ARBA" id="ARBA00023158"/>
    </source>
</evidence>
<dbReference type="GO" id="GO:0030422">
    <property type="term" value="P:siRNA processing"/>
    <property type="evidence" value="ECO:0007669"/>
    <property type="project" value="TreeGrafter"/>
</dbReference>
<keyword evidence="9" id="KW-0694">RNA-binding</keyword>
<dbReference type="EMBL" id="BPLR01013258">
    <property type="protein sequence ID" value="GIY59972.1"/>
    <property type="molecule type" value="Genomic_DNA"/>
</dbReference>
<reference evidence="13 14" key="1">
    <citation type="submission" date="2021-06" db="EMBL/GenBank/DDBJ databases">
        <title>Caerostris extrusa draft genome.</title>
        <authorList>
            <person name="Kono N."/>
            <person name="Arakawa K."/>
        </authorList>
    </citation>
    <scope>NUCLEOTIDE SEQUENCE [LARGE SCALE GENOMIC DNA]</scope>
</reference>
<evidence type="ECO:0000313" key="14">
    <source>
        <dbReference type="Proteomes" id="UP001054945"/>
    </source>
</evidence>
<protein>
    <recommendedName>
        <fullName evidence="3">Small RNA 2'-O-methyltransferase</fullName>
        <ecNumber evidence="11">2.1.1.386</ecNumber>
    </recommendedName>
</protein>
<evidence type="ECO:0000256" key="3">
    <source>
        <dbReference type="ARBA" id="ARBA00021330"/>
    </source>
</evidence>
<organism evidence="13 14">
    <name type="scientific">Caerostris extrusa</name>
    <name type="common">Bark spider</name>
    <name type="synonym">Caerostris bankana</name>
    <dbReference type="NCBI Taxonomy" id="172846"/>
    <lineage>
        <taxon>Eukaryota</taxon>
        <taxon>Metazoa</taxon>
        <taxon>Ecdysozoa</taxon>
        <taxon>Arthropoda</taxon>
        <taxon>Chelicerata</taxon>
        <taxon>Arachnida</taxon>
        <taxon>Araneae</taxon>
        <taxon>Araneomorphae</taxon>
        <taxon>Entelegynae</taxon>
        <taxon>Araneoidea</taxon>
        <taxon>Araneidae</taxon>
        <taxon>Caerostris</taxon>
    </lineage>
</organism>
<evidence type="ECO:0000256" key="5">
    <source>
        <dbReference type="ARBA" id="ARBA00022679"/>
    </source>
</evidence>
<dbReference type="GO" id="GO:0046872">
    <property type="term" value="F:metal ion binding"/>
    <property type="evidence" value="ECO:0007669"/>
    <property type="project" value="UniProtKB-KW"/>
</dbReference>
<evidence type="ECO:0000256" key="7">
    <source>
        <dbReference type="ARBA" id="ARBA00022723"/>
    </source>
</evidence>
<evidence type="ECO:0000256" key="11">
    <source>
        <dbReference type="ARBA" id="ARBA00035025"/>
    </source>
</evidence>
<dbReference type="GO" id="GO:0005634">
    <property type="term" value="C:nucleus"/>
    <property type="evidence" value="ECO:0007669"/>
    <property type="project" value="TreeGrafter"/>
</dbReference>
<dbReference type="GO" id="GO:0001510">
    <property type="term" value="P:RNA methylation"/>
    <property type="evidence" value="ECO:0007669"/>
    <property type="project" value="InterPro"/>
</dbReference>
<keyword evidence="10" id="KW-0943">RNA-mediated gene silencing</keyword>
<dbReference type="PANTHER" id="PTHR21404:SF3">
    <property type="entry name" value="SMALL RNA 2'-O-METHYLTRANSFERASE"/>
    <property type="match status" value="1"/>
</dbReference>
<dbReference type="InterPro" id="IPR029063">
    <property type="entry name" value="SAM-dependent_MTases_sf"/>
</dbReference>
<dbReference type="Gene3D" id="3.40.50.150">
    <property type="entry name" value="Vaccinia Virus protein VP39"/>
    <property type="match status" value="1"/>
</dbReference>
<evidence type="ECO:0000256" key="4">
    <source>
        <dbReference type="ARBA" id="ARBA00022603"/>
    </source>
</evidence>
<evidence type="ECO:0000313" key="13">
    <source>
        <dbReference type="EMBL" id="GIY59972.1"/>
    </source>
</evidence>
<dbReference type="GO" id="GO:0034587">
    <property type="term" value="P:piRNA processing"/>
    <property type="evidence" value="ECO:0007669"/>
    <property type="project" value="TreeGrafter"/>
</dbReference>
<name>A0AAV4UQA7_CAEEX</name>
<accession>A0AAV4UQA7</accession>
<keyword evidence="7" id="KW-0479">Metal-binding</keyword>
<comment type="similarity">
    <text evidence="2">Belongs to the methyltransferase superfamily. HEN1 family.</text>
</comment>